<dbReference type="InterPro" id="IPR029000">
    <property type="entry name" value="Cyclophilin-like_dom_sf"/>
</dbReference>
<gene>
    <name evidence="5" type="ORF">C7U56_07425</name>
</gene>
<dbReference type="PANTHER" id="PTHR43309:SF5">
    <property type="entry name" value="5-OXOPROLINASE SUBUNIT C"/>
    <property type="match status" value="1"/>
</dbReference>
<dbReference type="InterPro" id="IPR052708">
    <property type="entry name" value="PxpC"/>
</dbReference>
<evidence type="ECO:0000313" key="5">
    <source>
        <dbReference type="EMBL" id="PST37694.1"/>
    </source>
</evidence>
<dbReference type="GO" id="GO:0016787">
    <property type="term" value="F:hydrolase activity"/>
    <property type="evidence" value="ECO:0007669"/>
    <property type="project" value="UniProtKB-KW"/>
</dbReference>
<dbReference type="Proteomes" id="UP000241048">
    <property type="component" value="Unassembled WGS sequence"/>
</dbReference>
<keyword evidence="6" id="KW-1185">Reference proteome</keyword>
<dbReference type="Gene3D" id="2.40.100.10">
    <property type="entry name" value="Cyclophilin-like"/>
    <property type="match status" value="1"/>
</dbReference>
<dbReference type="InterPro" id="IPR003778">
    <property type="entry name" value="CT_A_B"/>
</dbReference>
<dbReference type="SUPFAM" id="SSF50891">
    <property type="entry name" value="Cyclophilin-like"/>
    <property type="match status" value="1"/>
</dbReference>
<evidence type="ECO:0000259" key="4">
    <source>
        <dbReference type="SMART" id="SM00797"/>
    </source>
</evidence>
<feature type="domain" description="Carboxyltransferase" evidence="4">
    <location>
        <begin position="24"/>
        <end position="305"/>
    </location>
</feature>
<dbReference type="AlphaFoldDB" id="A0A2T3FR05"/>
<evidence type="ECO:0000256" key="3">
    <source>
        <dbReference type="ARBA" id="ARBA00022840"/>
    </source>
</evidence>
<protein>
    <submittedName>
        <fullName evidence="5">KipI antagonist</fullName>
    </submittedName>
</protein>
<evidence type="ECO:0000256" key="2">
    <source>
        <dbReference type="ARBA" id="ARBA00022801"/>
    </source>
</evidence>
<dbReference type="EMBL" id="PYLO01000002">
    <property type="protein sequence ID" value="PST37694.1"/>
    <property type="molecule type" value="Genomic_DNA"/>
</dbReference>
<keyword evidence="1" id="KW-0547">Nucleotide-binding</keyword>
<name>A0A2T3FR05_9CLOT</name>
<dbReference type="SMART" id="SM00797">
    <property type="entry name" value="AHS2"/>
    <property type="match status" value="1"/>
</dbReference>
<dbReference type="RefSeq" id="WP_107000769.1">
    <property type="nucleotide sequence ID" value="NZ_JAQDBF010000003.1"/>
</dbReference>
<sequence length="365" mass="39596">MGIKFASGGFLTTVQDMGRTGYQESGMSVSGVMDQRSAAIANILVGNDENEAVLEVTLMGPMMEFTEDNIIAVTGGNLVPKVNGKDLPMYQAVLVHKGDSMNFAGMTSGSRAYIAVAGGLDIPVQMGSKSTNLKLKVGGYQGRKIGGGDEIGFAAPKTTLPNMRKRKVTPEDFSQTEKTIRVVMGPQDDCFTEKGVETFLSSTYAFTNESDRMGCRLEGEVIEHKNGGDIITDGIAFGAIQVPSHGQPIIMMADHQTTGGYTKIAGVISVDLPLVAQSRPGYKVHFQKVTVEEAQKLYIEQVEKLKALKEELAKVPEPCGELDAVIQVAVGCESKRYWNPIGTYRVVIDGTEYMVELEEETERFR</sequence>
<dbReference type="NCBIfam" id="TIGR00724">
    <property type="entry name" value="urea_amlyse_rel"/>
    <property type="match status" value="1"/>
</dbReference>
<dbReference type="GO" id="GO:0005524">
    <property type="term" value="F:ATP binding"/>
    <property type="evidence" value="ECO:0007669"/>
    <property type="project" value="UniProtKB-KW"/>
</dbReference>
<accession>A0A2T3FR05</accession>
<comment type="caution">
    <text evidence="5">The sequence shown here is derived from an EMBL/GenBank/DDBJ whole genome shotgun (WGS) entry which is preliminary data.</text>
</comment>
<keyword evidence="2" id="KW-0378">Hydrolase</keyword>
<evidence type="ECO:0000313" key="6">
    <source>
        <dbReference type="Proteomes" id="UP000241048"/>
    </source>
</evidence>
<proteinExistence type="predicted"/>
<evidence type="ECO:0000256" key="1">
    <source>
        <dbReference type="ARBA" id="ARBA00022741"/>
    </source>
</evidence>
<organism evidence="5 6">
    <name type="scientific">Clostridium fessum</name>
    <dbReference type="NCBI Taxonomy" id="2126740"/>
    <lineage>
        <taxon>Bacteria</taxon>
        <taxon>Bacillati</taxon>
        <taxon>Bacillota</taxon>
        <taxon>Clostridia</taxon>
        <taxon>Eubacteriales</taxon>
        <taxon>Clostridiaceae</taxon>
        <taxon>Clostridium</taxon>
    </lineage>
</organism>
<dbReference type="Pfam" id="PF02626">
    <property type="entry name" value="CT_A_B"/>
    <property type="match status" value="1"/>
</dbReference>
<dbReference type="PANTHER" id="PTHR43309">
    <property type="entry name" value="5-OXOPROLINASE SUBUNIT C"/>
    <property type="match status" value="1"/>
</dbReference>
<reference evidence="5 6" key="1">
    <citation type="submission" date="2018-03" db="EMBL/GenBank/DDBJ databases">
        <title>Lachnoclostridium SNUG30386 gen.nov., sp.nov., isolated from human faeces.</title>
        <authorList>
            <person name="Seo B."/>
            <person name="Jeon K."/>
            <person name="Ko G."/>
        </authorList>
    </citation>
    <scope>NUCLEOTIDE SEQUENCE [LARGE SCALE GENOMIC DNA]</scope>
    <source>
        <strain evidence="5 6">SNUG30386</strain>
    </source>
</reference>
<keyword evidence="3" id="KW-0067">ATP-binding</keyword>